<evidence type="ECO:0000313" key="8">
    <source>
        <dbReference type="Proteomes" id="UP000274391"/>
    </source>
</evidence>
<dbReference type="AlphaFoldDB" id="A0A3P3VTF8"/>
<evidence type="ECO:0000256" key="5">
    <source>
        <dbReference type="SAM" id="Phobius"/>
    </source>
</evidence>
<evidence type="ECO:0000256" key="2">
    <source>
        <dbReference type="ARBA" id="ARBA00022692"/>
    </source>
</evidence>
<dbReference type="PROSITE" id="PS50850">
    <property type="entry name" value="MFS"/>
    <property type="match status" value="1"/>
</dbReference>
<comment type="subcellular location">
    <subcellularLocation>
        <location evidence="1">Cell membrane</location>
        <topology evidence="1">Multi-pass membrane protein</topology>
    </subcellularLocation>
</comment>
<dbReference type="GO" id="GO:0046943">
    <property type="term" value="F:carboxylic acid transmembrane transporter activity"/>
    <property type="evidence" value="ECO:0007669"/>
    <property type="project" value="TreeGrafter"/>
</dbReference>
<reference evidence="7 8" key="1">
    <citation type="submission" date="2018-11" db="EMBL/GenBank/DDBJ databases">
        <title>YIM 102482-1 draft genome.</title>
        <authorList>
            <person name="Li G."/>
            <person name="Jiang Y."/>
        </authorList>
    </citation>
    <scope>NUCLEOTIDE SEQUENCE [LARGE SCALE GENOMIC DNA]</scope>
    <source>
        <strain evidence="7 8">YIM 102482-1</strain>
    </source>
</reference>
<feature type="transmembrane region" description="Helical" evidence="5">
    <location>
        <begin position="118"/>
        <end position="140"/>
    </location>
</feature>
<keyword evidence="4 5" id="KW-0472">Membrane</keyword>
<feature type="transmembrane region" description="Helical" evidence="5">
    <location>
        <begin position="152"/>
        <end position="175"/>
    </location>
</feature>
<evidence type="ECO:0000256" key="1">
    <source>
        <dbReference type="ARBA" id="ARBA00004651"/>
    </source>
</evidence>
<dbReference type="Gene3D" id="1.20.1250.20">
    <property type="entry name" value="MFS general substrate transporter like domains"/>
    <property type="match status" value="1"/>
</dbReference>
<keyword evidence="2 5" id="KW-0812">Transmembrane</keyword>
<evidence type="ECO:0000256" key="3">
    <source>
        <dbReference type="ARBA" id="ARBA00022989"/>
    </source>
</evidence>
<feature type="transmembrane region" description="Helical" evidence="5">
    <location>
        <begin position="301"/>
        <end position="319"/>
    </location>
</feature>
<dbReference type="SUPFAM" id="SSF103473">
    <property type="entry name" value="MFS general substrate transporter"/>
    <property type="match status" value="1"/>
</dbReference>
<dbReference type="PROSITE" id="PS00216">
    <property type="entry name" value="SUGAR_TRANSPORT_1"/>
    <property type="match status" value="1"/>
</dbReference>
<feature type="transmembrane region" description="Helical" evidence="5">
    <location>
        <begin position="21"/>
        <end position="39"/>
    </location>
</feature>
<gene>
    <name evidence="7" type="ORF">EG850_12155</name>
</gene>
<proteinExistence type="predicted"/>
<dbReference type="RefSeq" id="WP_124973858.1">
    <property type="nucleotide sequence ID" value="NZ_RQVS01000020.1"/>
</dbReference>
<dbReference type="InterPro" id="IPR005829">
    <property type="entry name" value="Sugar_transporter_CS"/>
</dbReference>
<dbReference type="InterPro" id="IPR020846">
    <property type="entry name" value="MFS_dom"/>
</dbReference>
<accession>A0A3P3VTF8</accession>
<name>A0A3P3VTF8_9MICO</name>
<feature type="domain" description="Major facilitator superfamily (MFS) profile" evidence="6">
    <location>
        <begin position="26"/>
        <end position="445"/>
    </location>
</feature>
<dbReference type="InterPro" id="IPR036259">
    <property type="entry name" value="MFS_trans_sf"/>
</dbReference>
<dbReference type="GO" id="GO:0005886">
    <property type="term" value="C:plasma membrane"/>
    <property type="evidence" value="ECO:0007669"/>
    <property type="project" value="UniProtKB-SubCell"/>
</dbReference>
<dbReference type="InterPro" id="IPR011701">
    <property type="entry name" value="MFS"/>
</dbReference>
<feature type="transmembrane region" description="Helical" evidence="5">
    <location>
        <begin position="326"/>
        <end position="346"/>
    </location>
</feature>
<feature type="transmembrane region" description="Helical" evidence="5">
    <location>
        <begin position="421"/>
        <end position="442"/>
    </location>
</feature>
<feature type="transmembrane region" description="Helical" evidence="5">
    <location>
        <begin position="93"/>
        <end position="112"/>
    </location>
</feature>
<feature type="transmembrane region" description="Helical" evidence="5">
    <location>
        <begin position="396"/>
        <end position="415"/>
    </location>
</feature>
<dbReference type="PANTHER" id="PTHR23508:SF10">
    <property type="entry name" value="CARBOXYLIC ACID TRANSPORTER PROTEIN HOMOLOG"/>
    <property type="match status" value="1"/>
</dbReference>
<feature type="transmembrane region" description="Helical" evidence="5">
    <location>
        <begin position="59"/>
        <end position="81"/>
    </location>
</feature>
<dbReference type="OrthoDB" id="9764259at2"/>
<sequence>MTMKTDLTASTRSTNAAHLTWRHWLYFVLLAAILLADGMDVTIVSHTFPSLIKEWGVEIGGGIALVVTVGYLAMGLGAIVGGRLADRYGRKKVVVVAALIMSIGTALGATAADFGQFTAWRVFASIGIGAVMPLAITLLADLVPAHRRGAMVAAGYAAVGLGTTVGAALAAALIPTQGWRGLMIAGGVVPLAIILVLAIVVPESPSFYAARGNVERARGLLAKLDPTASLEAFARPDAGERATRREALAAILAPERRWTTLLLWVFGFFSLGTQLLIAQYLPTLLQQPVPGLDTVQSSTIVGWYGFASVLGAIVLGVILGRVSRFWVIGVNLVLAAVMLIVVALVPNPGFETLLPLLAVFAFIVPTAVGPTRNVLAVSAYPTEIRGTGVGATELSARLGSATGGALGGTLIGAGLGLSGVMLVLLVPIAVLLASLVGIGAAARRGTR</sequence>
<dbReference type="Proteomes" id="UP000274391">
    <property type="component" value="Unassembled WGS sequence"/>
</dbReference>
<keyword evidence="3 5" id="KW-1133">Transmembrane helix</keyword>
<evidence type="ECO:0000259" key="6">
    <source>
        <dbReference type="PROSITE" id="PS50850"/>
    </source>
</evidence>
<dbReference type="PANTHER" id="PTHR23508">
    <property type="entry name" value="CARBOXYLIC ACID TRANSPORTER PROTEIN HOMOLOG"/>
    <property type="match status" value="1"/>
</dbReference>
<dbReference type="Pfam" id="PF07690">
    <property type="entry name" value="MFS_1"/>
    <property type="match status" value="1"/>
</dbReference>
<dbReference type="EMBL" id="RQVS01000020">
    <property type="protein sequence ID" value="RRJ85734.1"/>
    <property type="molecule type" value="Genomic_DNA"/>
</dbReference>
<evidence type="ECO:0000313" key="7">
    <source>
        <dbReference type="EMBL" id="RRJ85734.1"/>
    </source>
</evidence>
<feature type="transmembrane region" description="Helical" evidence="5">
    <location>
        <begin position="352"/>
        <end position="375"/>
    </location>
</feature>
<feature type="transmembrane region" description="Helical" evidence="5">
    <location>
        <begin position="261"/>
        <end position="281"/>
    </location>
</feature>
<comment type="caution">
    <text evidence="7">The sequence shown here is derived from an EMBL/GenBank/DDBJ whole genome shotgun (WGS) entry which is preliminary data.</text>
</comment>
<protein>
    <submittedName>
        <fullName evidence="7">MFS transporter</fullName>
    </submittedName>
</protein>
<keyword evidence="8" id="KW-1185">Reference proteome</keyword>
<feature type="transmembrane region" description="Helical" evidence="5">
    <location>
        <begin position="181"/>
        <end position="201"/>
    </location>
</feature>
<evidence type="ECO:0000256" key="4">
    <source>
        <dbReference type="ARBA" id="ARBA00023136"/>
    </source>
</evidence>
<organism evidence="7 8">
    <name type="scientific">Gulosibacter macacae</name>
    <dbReference type="NCBI Taxonomy" id="2488791"/>
    <lineage>
        <taxon>Bacteria</taxon>
        <taxon>Bacillati</taxon>
        <taxon>Actinomycetota</taxon>
        <taxon>Actinomycetes</taxon>
        <taxon>Micrococcales</taxon>
        <taxon>Microbacteriaceae</taxon>
        <taxon>Gulosibacter</taxon>
    </lineage>
</organism>